<reference evidence="2 3" key="2">
    <citation type="journal article" date="2016" name="Genome Announc.">
        <title>Draft Genome Sequence of the N2-Fixing Cyanobacterium Nostoc piscinale CENA21, Isolated from the Brazilian Amazon Floodplain.</title>
        <authorList>
            <person name="Leao T."/>
            <person name="Guimaraes P.I."/>
            <person name="de Melo A.G."/>
            <person name="Ramos R.T."/>
            <person name="Leao P.N."/>
            <person name="Silva A."/>
            <person name="Fiore M.F."/>
            <person name="Schneider M.P."/>
        </authorList>
    </citation>
    <scope>NUCLEOTIDE SEQUENCE [LARGE SCALE GENOMIC DNA]</scope>
    <source>
        <strain evidence="2 3">CENA21</strain>
    </source>
</reference>
<keyword evidence="2" id="KW-0808">Transferase</keyword>
<proteinExistence type="predicted"/>
<organism evidence="2 3">
    <name type="scientific">Nostoc piscinale CENA21</name>
    <dbReference type="NCBI Taxonomy" id="224013"/>
    <lineage>
        <taxon>Bacteria</taxon>
        <taxon>Bacillati</taxon>
        <taxon>Cyanobacteriota</taxon>
        <taxon>Cyanophyceae</taxon>
        <taxon>Nostocales</taxon>
        <taxon>Nostocaceae</taxon>
        <taxon>Nostoc</taxon>
    </lineage>
</organism>
<dbReference type="InterPro" id="IPR000182">
    <property type="entry name" value="GNAT_dom"/>
</dbReference>
<dbReference type="KEGG" id="npz:ACX27_16130"/>
<dbReference type="EMBL" id="CP012036">
    <property type="protein sequence ID" value="ALF54023.1"/>
    <property type="molecule type" value="Genomic_DNA"/>
</dbReference>
<dbReference type="OrthoDB" id="9797178at2"/>
<accession>A0A0M3V5J4</accession>
<dbReference type="STRING" id="224013.ACX27_16130"/>
<gene>
    <name evidence="2" type="ORF">ACX27_16130</name>
</gene>
<dbReference type="GO" id="GO:0016747">
    <property type="term" value="F:acyltransferase activity, transferring groups other than amino-acyl groups"/>
    <property type="evidence" value="ECO:0007669"/>
    <property type="project" value="InterPro"/>
</dbReference>
<sequence length="169" mass="19038">MLNIRYETVLDYPAIADVNRLAFGQDNEANLIDKIRLSDHYIPELSLVAEIDNVIVGHILFSYIDLVNTEKLQVIGLAPLAVHPQFQRQGIGSALVEAGLKIVNDRGEVLVIVLGHPHFYNRFGFQPSVIYQIESPFPVPDDVFMVKPLQNYQQKYTGKVVYPATFAEV</sequence>
<dbReference type="InterPro" id="IPR016181">
    <property type="entry name" value="Acyl_CoA_acyltransferase"/>
</dbReference>
<keyword evidence="3" id="KW-1185">Reference proteome</keyword>
<evidence type="ECO:0000313" key="3">
    <source>
        <dbReference type="Proteomes" id="UP000062645"/>
    </source>
</evidence>
<dbReference type="Gene3D" id="3.40.630.30">
    <property type="match status" value="1"/>
</dbReference>
<dbReference type="AlphaFoldDB" id="A0A0M3V5J4"/>
<dbReference type="CDD" id="cd04301">
    <property type="entry name" value="NAT_SF"/>
    <property type="match status" value="1"/>
</dbReference>
<dbReference type="Pfam" id="PF13508">
    <property type="entry name" value="Acetyltransf_7"/>
    <property type="match status" value="1"/>
</dbReference>
<evidence type="ECO:0000313" key="2">
    <source>
        <dbReference type="EMBL" id="ALF54023.1"/>
    </source>
</evidence>
<reference evidence="3" key="1">
    <citation type="submission" date="2015-07" db="EMBL/GenBank/DDBJ databases">
        <title>Genome Of Nitrogen-Fixing Cyanobacterium Nostoc piscinale CENA21 From Solimoes/Amazon River Floodplain Sediments And Comparative Genomics To Uncover Biosynthetic Natural Products Potential.</title>
        <authorList>
            <person name="Leao T.F."/>
            <person name="Leao P.N."/>
            <person name="Guimaraes P.I."/>
            <person name="de Melo A.G.C."/>
            <person name="Ramos R.T.J."/>
            <person name="Silva A."/>
            <person name="Fiore M.F."/>
            <person name="Schneider M.P.C."/>
        </authorList>
    </citation>
    <scope>NUCLEOTIDE SEQUENCE [LARGE SCALE GENOMIC DNA]</scope>
    <source>
        <strain evidence="3">CENA21</strain>
    </source>
</reference>
<feature type="domain" description="N-acetyltransferase" evidence="1">
    <location>
        <begin position="2"/>
        <end position="150"/>
    </location>
</feature>
<evidence type="ECO:0000259" key="1">
    <source>
        <dbReference type="PROSITE" id="PS51186"/>
    </source>
</evidence>
<dbReference type="PROSITE" id="PS51186">
    <property type="entry name" value="GNAT"/>
    <property type="match status" value="1"/>
</dbReference>
<dbReference type="RefSeq" id="WP_062294348.1">
    <property type="nucleotide sequence ID" value="NZ_CP012036.1"/>
</dbReference>
<name>A0A0M3V5J4_9NOSO</name>
<dbReference type="PATRIC" id="fig|224013.5.peg.3859"/>
<dbReference type="SUPFAM" id="SSF55729">
    <property type="entry name" value="Acyl-CoA N-acyltransferases (Nat)"/>
    <property type="match status" value="1"/>
</dbReference>
<protein>
    <submittedName>
        <fullName evidence="2">GCN5 family acetyltransferase</fullName>
    </submittedName>
</protein>
<dbReference type="Proteomes" id="UP000062645">
    <property type="component" value="Chromosome"/>
</dbReference>